<keyword evidence="8 12" id="KW-0028">Amino-acid biosynthesis</keyword>
<dbReference type="HAMAP" id="MF_01014">
    <property type="entry name" value="HisA"/>
    <property type="match status" value="1"/>
</dbReference>
<dbReference type="CDD" id="cd04732">
    <property type="entry name" value="HisA"/>
    <property type="match status" value="1"/>
</dbReference>
<comment type="subcellular location">
    <subcellularLocation>
        <location evidence="2 12 14">Cytoplasm</location>
    </subcellularLocation>
</comment>
<evidence type="ECO:0000256" key="14">
    <source>
        <dbReference type="RuleBase" id="RU003658"/>
    </source>
</evidence>
<dbReference type="GO" id="GO:0000105">
    <property type="term" value="P:L-histidine biosynthetic process"/>
    <property type="evidence" value="ECO:0007669"/>
    <property type="project" value="UniProtKB-UniRule"/>
</dbReference>
<reference evidence="15 16" key="1">
    <citation type="submission" date="2013-02" db="EMBL/GenBank/DDBJ databases">
        <title>The Genome Sequence of Enterococcus caccae BAA-1240.</title>
        <authorList>
            <consortium name="The Broad Institute Genome Sequencing Platform"/>
            <consortium name="The Broad Institute Genome Sequencing Center for Infectious Disease"/>
            <person name="Earl A.M."/>
            <person name="Gilmore M.S."/>
            <person name="Lebreton F."/>
            <person name="Walker B."/>
            <person name="Young S.K."/>
            <person name="Zeng Q."/>
            <person name="Gargeya S."/>
            <person name="Fitzgerald M."/>
            <person name="Haas B."/>
            <person name="Abouelleil A."/>
            <person name="Alvarado L."/>
            <person name="Arachchi H.M."/>
            <person name="Berlin A.M."/>
            <person name="Chapman S.B."/>
            <person name="Dewar J."/>
            <person name="Goldberg J."/>
            <person name="Griggs A."/>
            <person name="Gujja S."/>
            <person name="Hansen M."/>
            <person name="Howarth C."/>
            <person name="Imamovic A."/>
            <person name="Larimer J."/>
            <person name="McCowan C."/>
            <person name="Murphy C."/>
            <person name="Neiman D."/>
            <person name="Pearson M."/>
            <person name="Priest M."/>
            <person name="Roberts A."/>
            <person name="Saif S."/>
            <person name="Shea T."/>
            <person name="Sisk P."/>
            <person name="Sykes S."/>
            <person name="Wortman J."/>
            <person name="Nusbaum C."/>
            <person name="Birren B."/>
        </authorList>
    </citation>
    <scope>NUCLEOTIDE SEQUENCE [LARGE SCALE GENOMIC DNA]</scope>
    <source>
        <strain evidence="15 16">ATCC BAA-1240</strain>
    </source>
</reference>
<evidence type="ECO:0000256" key="2">
    <source>
        <dbReference type="ARBA" id="ARBA00004496"/>
    </source>
</evidence>
<evidence type="ECO:0000256" key="6">
    <source>
        <dbReference type="ARBA" id="ARBA00018464"/>
    </source>
</evidence>
<evidence type="ECO:0000256" key="1">
    <source>
        <dbReference type="ARBA" id="ARBA00000901"/>
    </source>
</evidence>
<organism evidence="15 16">
    <name type="scientific">Enterococcus caccae ATCC BAA-1240</name>
    <dbReference type="NCBI Taxonomy" id="1158612"/>
    <lineage>
        <taxon>Bacteria</taxon>
        <taxon>Bacillati</taxon>
        <taxon>Bacillota</taxon>
        <taxon>Bacilli</taxon>
        <taxon>Lactobacillales</taxon>
        <taxon>Enterococcaceae</taxon>
        <taxon>Enterococcus</taxon>
    </lineage>
</organism>
<dbReference type="eggNOG" id="COG0106">
    <property type="taxonomic scope" value="Bacteria"/>
</dbReference>
<evidence type="ECO:0000256" key="13">
    <source>
        <dbReference type="RuleBase" id="RU003657"/>
    </source>
</evidence>
<dbReference type="GO" id="GO:0003949">
    <property type="term" value="F:1-(5-phosphoribosyl)-5-[(5-phosphoribosylamino)methylideneamino]imidazole-4-carboxamide isomerase activity"/>
    <property type="evidence" value="ECO:0007669"/>
    <property type="project" value="UniProtKB-UniRule"/>
</dbReference>
<evidence type="ECO:0000256" key="8">
    <source>
        <dbReference type="ARBA" id="ARBA00022605"/>
    </source>
</evidence>
<evidence type="ECO:0000256" key="10">
    <source>
        <dbReference type="ARBA" id="ARBA00023235"/>
    </source>
</evidence>
<dbReference type="SUPFAM" id="SSF51366">
    <property type="entry name" value="Ribulose-phoshate binding barrel"/>
    <property type="match status" value="1"/>
</dbReference>
<dbReference type="InterPro" id="IPR013785">
    <property type="entry name" value="Aldolase_TIM"/>
</dbReference>
<dbReference type="GO" id="GO:0000162">
    <property type="term" value="P:L-tryptophan biosynthetic process"/>
    <property type="evidence" value="ECO:0007669"/>
    <property type="project" value="TreeGrafter"/>
</dbReference>
<dbReference type="InterPro" id="IPR044524">
    <property type="entry name" value="Isoase_HisA-like"/>
</dbReference>
<dbReference type="InterPro" id="IPR011060">
    <property type="entry name" value="RibuloseP-bd_barrel"/>
</dbReference>
<gene>
    <name evidence="12" type="primary">hisA</name>
    <name evidence="15" type="ORF">UC7_01125</name>
</gene>
<evidence type="ECO:0000256" key="4">
    <source>
        <dbReference type="ARBA" id="ARBA00009667"/>
    </source>
</evidence>
<dbReference type="UniPathway" id="UPA00031">
    <property type="reaction ID" value="UER00009"/>
</dbReference>
<keyword evidence="10 12" id="KW-0413">Isomerase</keyword>
<name>R3X0C2_9ENTE</name>
<dbReference type="InterPro" id="IPR006062">
    <property type="entry name" value="His_biosynth"/>
</dbReference>
<dbReference type="PANTHER" id="PTHR43090">
    <property type="entry name" value="1-(5-PHOSPHORIBOSYL)-5-[(5-PHOSPHORIBOSYLAMINO)METHYLIDENEAMINO] IMIDAZOLE-4-CARBOXAMIDE ISOMERASE"/>
    <property type="match status" value="1"/>
</dbReference>
<keyword evidence="7 12" id="KW-0963">Cytoplasm</keyword>
<dbReference type="NCBIfam" id="TIGR00007">
    <property type="entry name" value="1-(5-phosphoribosyl)-5-[(5-phosphoribosylamino)methylideneamino]imidazole-4-carboxamide isomerase"/>
    <property type="match status" value="1"/>
</dbReference>
<evidence type="ECO:0000256" key="3">
    <source>
        <dbReference type="ARBA" id="ARBA00005133"/>
    </source>
</evidence>
<sequence length="241" mass="25584">MLILPAIDIREGKAVRLVQGNFLQKTIVNHDPIAQAQEFSDAGIQMMHVVDLDGALMGKAANAPLIENMKKTTGLKIEVGGGIRTLQQIDDYVALGIDRIIIGSAALRDPILVKEAVKKYGDKIAVGIDAKNGKVAVSGWLDVSETDYLQMAKEMAAIGVQTIIYTDITKDGTLAGPSFEDYALLAKVAPDVQIIASGGVSSKADLEKLAELGLYGAIVGKAFYNGAITLADMLEVEKNAN</sequence>
<comment type="caution">
    <text evidence="15">The sequence shown here is derived from an EMBL/GenBank/DDBJ whole genome shotgun (WGS) entry which is preliminary data.</text>
</comment>
<dbReference type="RefSeq" id="WP_010771270.1">
    <property type="nucleotide sequence ID" value="NZ_KB946333.1"/>
</dbReference>
<feature type="active site" description="Proton acceptor" evidence="12">
    <location>
        <position position="8"/>
    </location>
</feature>
<dbReference type="Gene3D" id="3.20.20.70">
    <property type="entry name" value="Aldolase class I"/>
    <property type="match status" value="1"/>
</dbReference>
<dbReference type="GO" id="GO:0005737">
    <property type="term" value="C:cytoplasm"/>
    <property type="evidence" value="ECO:0007669"/>
    <property type="project" value="UniProtKB-SubCell"/>
</dbReference>
<dbReference type="EC" id="5.3.1.16" evidence="5 12"/>
<dbReference type="PATRIC" id="fig|1158612.3.peg.1115"/>
<dbReference type="PANTHER" id="PTHR43090:SF2">
    <property type="entry name" value="1-(5-PHOSPHORIBOSYL)-5-[(5-PHOSPHORIBOSYLAMINO)METHYLIDENEAMINO] IMIDAZOLE-4-CARBOXAMIDE ISOMERASE"/>
    <property type="match status" value="1"/>
</dbReference>
<dbReference type="Pfam" id="PF00977">
    <property type="entry name" value="His_biosynth"/>
    <property type="match status" value="1"/>
</dbReference>
<dbReference type="FunFam" id="3.20.20.70:FF:000009">
    <property type="entry name" value="1-(5-phosphoribosyl)-5-[(5-phosphoribosylamino)methylideneamino] imidazole-4-carboxamide isomerase"/>
    <property type="match status" value="1"/>
</dbReference>
<feature type="active site" description="Proton donor" evidence="12">
    <location>
        <position position="129"/>
    </location>
</feature>
<dbReference type="Proteomes" id="UP000013840">
    <property type="component" value="Unassembled WGS sequence"/>
</dbReference>
<evidence type="ECO:0000256" key="5">
    <source>
        <dbReference type="ARBA" id="ARBA00012550"/>
    </source>
</evidence>
<dbReference type="STRING" id="317735.RU98_GL001789"/>
<dbReference type="AlphaFoldDB" id="R3X0C2"/>
<proteinExistence type="inferred from homology"/>
<dbReference type="InterPro" id="IPR006063">
    <property type="entry name" value="HisA_bact_arch"/>
</dbReference>
<keyword evidence="9 12" id="KW-0368">Histidine biosynthesis</keyword>
<comment type="catalytic activity">
    <reaction evidence="1 12 14">
        <text>1-(5-phospho-beta-D-ribosyl)-5-[(5-phospho-beta-D-ribosylamino)methylideneamino]imidazole-4-carboxamide = 5-[(5-phospho-1-deoxy-D-ribulos-1-ylimino)methylamino]-1-(5-phospho-beta-D-ribosyl)imidazole-4-carboxamide</text>
        <dbReference type="Rhea" id="RHEA:15469"/>
        <dbReference type="ChEBI" id="CHEBI:58435"/>
        <dbReference type="ChEBI" id="CHEBI:58525"/>
        <dbReference type="EC" id="5.3.1.16"/>
    </reaction>
</comment>
<dbReference type="OrthoDB" id="9807749at2"/>
<protein>
    <recommendedName>
        <fullName evidence="6 12">1-(5-phosphoribosyl)-5-[(5-phosphoribosylamino)methylideneamino] imidazole-4-carboxamide isomerase</fullName>
        <ecNumber evidence="5 12">5.3.1.16</ecNumber>
    </recommendedName>
    <alternativeName>
        <fullName evidence="11 12">Phosphoribosylformimino-5-aminoimidazole carboxamide ribotide isomerase</fullName>
    </alternativeName>
</protein>
<comment type="similarity">
    <text evidence="4 12 13">Belongs to the HisA/HisF family.</text>
</comment>
<keyword evidence="16" id="KW-1185">Reference proteome</keyword>
<evidence type="ECO:0000256" key="7">
    <source>
        <dbReference type="ARBA" id="ARBA00022490"/>
    </source>
</evidence>
<accession>R3X0C2</accession>
<evidence type="ECO:0000256" key="12">
    <source>
        <dbReference type="HAMAP-Rule" id="MF_01014"/>
    </source>
</evidence>
<evidence type="ECO:0000313" key="16">
    <source>
        <dbReference type="Proteomes" id="UP000013840"/>
    </source>
</evidence>
<dbReference type="InterPro" id="IPR023016">
    <property type="entry name" value="HisA/PriA"/>
</dbReference>
<evidence type="ECO:0000256" key="9">
    <source>
        <dbReference type="ARBA" id="ARBA00023102"/>
    </source>
</evidence>
<dbReference type="EMBL" id="AJAU01000012">
    <property type="protein sequence ID" value="EOL47465.1"/>
    <property type="molecule type" value="Genomic_DNA"/>
</dbReference>
<evidence type="ECO:0000256" key="11">
    <source>
        <dbReference type="ARBA" id="ARBA00030547"/>
    </source>
</evidence>
<evidence type="ECO:0000313" key="15">
    <source>
        <dbReference type="EMBL" id="EOL47465.1"/>
    </source>
</evidence>
<comment type="pathway">
    <text evidence="3 12 14">Amino-acid biosynthesis; L-histidine biosynthesis; L-histidine from 5-phospho-alpha-D-ribose 1-diphosphate: step 4/9.</text>
</comment>